<reference evidence="1" key="1">
    <citation type="submission" date="2022-03" db="EMBL/GenBank/DDBJ databases">
        <title>Genomic Encyclopedia of Type Strains, Phase III (KMG-III): the genomes of soil and plant-associated and newly described type strains.</title>
        <authorList>
            <person name="Whitman W."/>
        </authorList>
    </citation>
    <scope>NUCLEOTIDE SEQUENCE</scope>
    <source>
        <strain evidence="1">ANL 6-2</strain>
    </source>
</reference>
<sequence>MSALIHEGREAPQDPVRWDPDNREWVSISWAESVARHGAIQASEWRLPDGWTAHDTRTDVTVYDVDQTEYAHANQVEVSAESAEEALAARLVLFTNRVTFADGTQLDRSARFWVAEQ</sequence>
<proteinExistence type="predicted"/>
<accession>A0AAE3G4G3</accession>
<name>A0AAE3G4G3_9GAMM</name>
<dbReference type="AlphaFoldDB" id="A0AAE3G4G3"/>
<dbReference type="Proteomes" id="UP001205843">
    <property type="component" value="Unassembled WGS sequence"/>
</dbReference>
<dbReference type="EMBL" id="JALJXV010000006">
    <property type="protein sequence ID" value="MCP1675459.1"/>
    <property type="molecule type" value="Genomic_DNA"/>
</dbReference>
<protein>
    <submittedName>
        <fullName evidence="1">Uncharacterized protein</fullName>
    </submittedName>
</protein>
<evidence type="ECO:0000313" key="2">
    <source>
        <dbReference type="Proteomes" id="UP001205843"/>
    </source>
</evidence>
<keyword evidence="2" id="KW-1185">Reference proteome</keyword>
<evidence type="ECO:0000313" key="1">
    <source>
        <dbReference type="EMBL" id="MCP1675459.1"/>
    </source>
</evidence>
<gene>
    <name evidence="1" type="ORF">J2T57_002609</name>
</gene>
<dbReference type="RefSeq" id="WP_253478932.1">
    <property type="nucleotide sequence ID" value="NZ_JALJXV010000006.1"/>
</dbReference>
<organism evidence="1 2">
    <name type="scientific">Natronocella acetinitrilica</name>
    <dbReference type="NCBI Taxonomy" id="414046"/>
    <lineage>
        <taxon>Bacteria</taxon>
        <taxon>Pseudomonadati</taxon>
        <taxon>Pseudomonadota</taxon>
        <taxon>Gammaproteobacteria</taxon>
        <taxon>Chromatiales</taxon>
        <taxon>Ectothiorhodospiraceae</taxon>
        <taxon>Natronocella</taxon>
    </lineage>
</organism>
<comment type="caution">
    <text evidence="1">The sequence shown here is derived from an EMBL/GenBank/DDBJ whole genome shotgun (WGS) entry which is preliminary data.</text>
</comment>